<dbReference type="AlphaFoldDB" id="A0A7Y2RCL9"/>
<proteinExistence type="predicted"/>
<dbReference type="EMBL" id="JABEQY010000064">
    <property type="protein sequence ID" value="NNH68155.1"/>
    <property type="molecule type" value="Genomic_DNA"/>
</dbReference>
<gene>
    <name evidence="1" type="ORF">HLI17_33820</name>
</gene>
<dbReference type="Proteomes" id="UP000530654">
    <property type="component" value="Unassembled WGS sequence"/>
</dbReference>
<organism evidence="1 2">
    <name type="scientific">Rhizobium laguerreae</name>
    <dbReference type="NCBI Taxonomy" id="1076926"/>
    <lineage>
        <taxon>Bacteria</taxon>
        <taxon>Pseudomonadati</taxon>
        <taxon>Pseudomonadota</taxon>
        <taxon>Alphaproteobacteria</taxon>
        <taxon>Hyphomicrobiales</taxon>
        <taxon>Rhizobiaceae</taxon>
        <taxon>Rhizobium/Agrobacterium group</taxon>
        <taxon>Rhizobium</taxon>
    </lineage>
</organism>
<sequence>KRTSEDTWRHLGHLVETIKPDECENYFRNAGYASVKT</sequence>
<reference evidence="1 2" key="1">
    <citation type="submission" date="2020-04" db="EMBL/GenBank/DDBJ databases">
        <title>Rhizobium bacterial biofertilizers improve the content of phenolic compounds of Lactuca sativa L. under non-saline and saline-stress conditions.</title>
        <authorList>
            <person name="Ayuso-Calles M."/>
            <person name="Garcia-Estevez I."/>
            <person name="Jimenez-Gomez A."/>
            <person name="Flores-Felix J.D."/>
            <person name="Escribano-Bailon M."/>
            <person name="Rivas R."/>
        </authorList>
    </citation>
    <scope>NUCLEOTIDE SEQUENCE [LARGE SCALE GENOMIC DNA]</scope>
    <source>
        <strain evidence="1 2">GPTR02</strain>
    </source>
</reference>
<name>A0A7Y2RCL9_9HYPH</name>
<comment type="caution">
    <text evidence="1">The sequence shown here is derived from an EMBL/GenBank/DDBJ whole genome shotgun (WGS) entry which is preliminary data.</text>
</comment>
<feature type="non-terminal residue" evidence="1">
    <location>
        <position position="1"/>
    </location>
</feature>
<protein>
    <submittedName>
        <fullName evidence="1">IS630 family transposase</fullName>
    </submittedName>
</protein>
<evidence type="ECO:0000313" key="1">
    <source>
        <dbReference type="EMBL" id="NNH68155.1"/>
    </source>
</evidence>
<accession>A0A7Y2RCL9</accession>
<evidence type="ECO:0000313" key="2">
    <source>
        <dbReference type="Proteomes" id="UP000530654"/>
    </source>
</evidence>